<dbReference type="FunFam" id="3.40.50.300:FF:000543">
    <property type="entry name" value="Dynein axonemal heavy chain 5"/>
    <property type="match status" value="1"/>
</dbReference>
<dbReference type="GO" id="GO:0005858">
    <property type="term" value="C:axonemal dynein complex"/>
    <property type="evidence" value="ECO:0007669"/>
    <property type="project" value="TreeGrafter"/>
</dbReference>
<name>A0A6J2V660_CHACN</name>
<evidence type="ECO:0000256" key="8">
    <source>
        <dbReference type="ARBA" id="ARBA00023017"/>
    </source>
</evidence>
<feature type="domain" description="AAA+ ATPase" evidence="15">
    <location>
        <begin position="2530"/>
        <end position="2668"/>
    </location>
</feature>
<dbReference type="FunFam" id="3.40.50.300:FF:000049">
    <property type="entry name" value="Dynein, axonemal, heavy chain 5"/>
    <property type="match status" value="1"/>
</dbReference>
<dbReference type="GO" id="GO:0097729">
    <property type="term" value="C:9+2 motile cilium"/>
    <property type="evidence" value="ECO:0007669"/>
    <property type="project" value="UniProtKB-ARBA"/>
</dbReference>
<feature type="domain" description="AAA+ ATPase" evidence="15">
    <location>
        <begin position="1922"/>
        <end position="2026"/>
    </location>
</feature>
<dbReference type="Pfam" id="PF17852">
    <property type="entry name" value="Dynein_AAA_lid"/>
    <property type="match status" value="1"/>
</dbReference>
<dbReference type="FunFam" id="3.40.50.300:FF:002141">
    <property type="entry name" value="Dynein heavy chain"/>
    <property type="match status" value="1"/>
</dbReference>
<dbReference type="FunFam" id="1.10.287.2620:FF:000003">
    <property type="entry name" value="Dynein, axonemal, heavy chain 5"/>
    <property type="match status" value="1"/>
</dbReference>
<dbReference type="FunFam" id="1.20.1270.280:FF:000002">
    <property type="entry name" value="Dynein heavy chain 5, axonemal"/>
    <property type="match status" value="1"/>
</dbReference>
<dbReference type="FunFam" id="3.40.50.300:FF:000044">
    <property type="entry name" value="Dynein heavy chain 5, axonemal"/>
    <property type="match status" value="1"/>
</dbReference>
<dbReference type="Gene3D" id="1.10.8.720">
    <property type="entry name" value="Region D6 of dynein motor"/>
    <property type="match status" value="1"/>
</dbReference>
<comment type="similarity">
    <text evidence="2">Belongs to the dynein heavy chain family.</text>
</comment>
<dbReference type="InterPro" id="IPR043160">
    <property type="entry name" value="Dynein_C_barrel"/>
</dbReference>
<dbReference type="InterPro" id="IPR003593">
    <property type="entry name" value="AAA+_ATPase"/>
</dbReference>
<keyword evidence="5" id="KW-0677">Repeat</keyword>
<dbReference type="Gene3D" id="1.10.287.2620">
    <property type="match status" value="1"/>
</dbReference>
<evidence type="ECO:0000256" key="4">
    <source>
        <dbReference type="ARBA" id="ARBA00022701"/>
    </source>
</evidence>
<dbReference type="Pfam" id="PF12781">
    <property type="entry name" value="AAA_9"/>
    <property type="match status" value="1"/>
</dbReference>
<dbReference type="InParanoid" id="A0A6J2V660"/>
<dbReference type="Gene3D" id="1.20.140.100">
    <property type="entry name" value="Dynein heavy chain, N-terminal domain 2"/>
    <property type="match status" value="1"/>
</dbReference>
<dbReference type="InterPro" id="IPR035706">
    <property type="entry name" value="AAA_9"/>
</dbReference>
<evidence type="ECO:0000256" key="6">
    <source>
        <dbReference type="ARBA" id="ARBA00022741"/>
    </source>
</evidence>
<dbReference type="InterPro" id="IPR042219">
    <property type="entry name" value="AAA_lid_11_sf"/>
</dbReference>
<dbReference type="Gene3D" id="6.10.140.1060">
    <property type="match status" value="1"/>
</dbReference>
<dbReference type="PANTHER" id="PTHR46532:SF11">
    <property type="entry name" value="DYNEIN AXONEMAL HEAVY CHAIN 12"/>
    <property type="match status" value="1"/>
</dbReference>
<dbReference type="FunFam" id="1.10.472.130:FF:000009">
    <property type="entry name" value="Dynein heavy chain 5, axonemal"/>
    <property type="match status" value="1"/>
</dbReference>
<evidence type="ECO:0000256" key="1">
    <source>
        <dbReference type="ARBA" id="ARBA00004430"/>
    </source>
</evidence>
<evidence type="ECO:0000256" key="10">
    <source>
        <dbReference type="ARBA" id="ARBA00023069"/>
    </source>
</evidence>
<dbReference type="GO" id="GO:0007018">
    <property type="term" value="P:microtubule-based movement"/>
    <property type="evidence" value="ECO:0007669"/>
    <property type="project" value="InterPro"/>
</dbReference>
<dbReference type="Gene3D" id="3.40.50.300">
    <property type="entry name" value="P-loop containing nucleotide triphosphate hydrolases"/>
    <property type="match status" value="5"/>
</dbReference>
<keyword evidence="3" id="KW-0963">Cytoplasm</keyword>
<dbReference type="Gene3D" id="1.20.1270.280">
    <property type="match status" value="1"/>
</dbReference>
<dbReference type="Gene3D" id="1.10.8.710">
    <property type="match status" value="1"/>
</dbReference>
<dbReference type="Pfam" id="PF12774">
    <property type="entry name" value="AAA_6"/>
    <property type="match status" value="1"/>
</dbReference>
<evidence type="ECO:0000256" key="9">
    <source>
        <dbReference type="ARBA" id="ARBA00023054"/>
    </source>
</evidence>
<dbReference type="InterPro" id="IPR013594">
    <property type="entry name" value="Dynein_heavy_tail"/>
</dbReference>
<keyword evidence="11" id="KW-0505">Motor protein</keyword>
<evidence type="ECO:0000256" key="3">
    <source>
        <dbReference type="ARBA" id="ARBA00022490"/>
    </source>
</evidence>
<dbReference type="Gene3D" id="1.10.472.130">
    <property type="match status" value="1"/>
</dbReference>
<reference evidence="17" key="1">
    <citation type="submission" date="2025-08" db="UniProtKB">
        <authorList>
            <consortium name="RefSeq"/>
        </authorList>
    </citation>
    <scope>IDENTIFICATION</scope>
</reference>
<protein>
    <submittedName>
        <fullName evidence="17">Dynein heavy chain 8, axonemal</fullName>
    </submittedName>
</protein>
<dbReference type="FunFam" id="3.40.50.300:FF:001221">
    <property type="entry name" value="Axonemal dynein heavy chain 8"/>
    <property type="match status" value="1"/>
</dbReference>
<dbReference type="InterPro" id="IPR043157">
    <property type="entry name" value="Dynein_AAA1S"/>
</dbReference>
<evidence type="ECO:0000313" key="16">
    <source>
        <dbReference type="Proteomes" id="UP000504632"/>
    </source>
</evidence>
<dbReference type="PANTHER" id="PTHR46532">
    <property type="entry name" value="MALE FERTILITY FACTOR KL5"/>
    <property type="match status" value="1"/>
</dbReference>
<organism evidence="16 17">
    <name type="scientific">Chanos chanos</name>
    <name type="common">Milkfish</name>
    <name type="synonym">Mugil chanos</name>
    <dbReference type="NCBI Taxonomy" id="29144"/>
    <lineage>
        <taxon>Eukaryota</taxon>
        <taxon>Metazoa</taxon>
        <taxon>Chordata</taxon>
        <taxon>Craniata</taxon>
        <taxon>Vertebrata</taxon>
        <taxon>Euteleostomi</taxon>
        <taxon>Actinopterygii</taxon>
        <taxon>Neopterygii</taxon>
        <taxon>Teleostei</taxon>
        <taxon>Ostariophysi</taxon>
        <taxon>Gonorynchiformes</taxon>
        <taxon>Chanidae</taxon>
        <taxon>Chanos</taxon>
    </lineage>
</organism>
<dbReference type="Gene3D" id="3.10.490.20">
    <property type="match status" value="1"/>
</dbReference>
<dbReference type="Pfam" id="PF18198">
    <property type="entry name" value="AAA_lid_11"/>
    <property type="match status" value="1"/>
</dbReference>
<dbReference type="FunFam" id="3.20.180.20:FF:000001">
    <property type="entry name" value="Dynein axonemal heavy chain 5"/>
    <property type="match status" value="1"/>
</dbReference>
<dbReference type="GO" id="GO:0005874">
    <property type="term" value="C:microtubule"/>
    <property type="evidence" value="ECO:0007669"/>
    <property type="project" value="UniProtKB-KW"/>
</dbReference>
<dbReference type="Gene3D" id="1.10.8.1220">
    <property type="match status" value="1"/>
</dbReference>
<dbReference type="FunFam" id="1.10.8.710:FF:000003">
    <property type="entry name" value="Dynein axonemal heavy chain 5"/>
    <property type="match status" value="1"/>
</dbReference>
<dbReference type="Pfam" id="PF08385">
    <property type="entry name" value="DHC_N1"/>
    <property type="match status" value="1"/>
</dbReference>
<evidence type="ECO:0000259" key="15">
    <source>
        <dbReference type="SMART" id="SM00382"/>
    </source>
</evidence>
<evidence type="ECO:0000256" key="11">
    <source>
        <dbReference type="ARBA" id="ARBA00023175"/>
    </source>
</evidence>
<keyword evidence="13" id="KW-0966">Cell projection</keyword>
<evidence type="ECO:0000256" key="2">
    <source>
        <dbReference type="ARBA" id="ARBA00008887"/>
    </source>
</evidence>
<evidence type="ECO:0000313" key="17">
    <source>
        <dbReference type="RefSeq" id="XP_030626671.1"/>
    </source>
</evidence>
<dbReference type="Pfam" id="PF03028">
    <property type="entry name" value="Dynein_heavy"/>
    <property type="match status" value="1"/>
</dbReference>
<dbReference type="FunFam" id="1.20.58.1120:FF:000004">
    <property type="entry name" value="Dynein axonemal heavy chain 5"/>
    <property type="match status" value="1"/>
</dbReference>
<keyword evidence="10" id="KW-0969">Cilium</keyword>
<accession>A0A6J2V660</accession>
<keyword evidence="12" id="KW-0206">Cytoskeleton</keyword>
<dbReference type="FunFam" id="1.20.920.30:FF:000004">
    <property type="entry name" value="Dynein axonemal heavy chain 5"/>
    <property type="match status" value="1"/>
</dbReference>
<dbReference type="Pfam" id="PF12780">
    <property type="entry name" value="AAA_8"/>
    <property type="match status" value="1"/>
</dbReference>
<dbReference type="GO" id="GO:0005524">
    <property type="term" value="F:ATP binding"/>
    <property type="evidence" value="ECO:0007669"/>
    <property type="project" value="UniProtKB-KW"/>
</dbReference>
<keyword evidence="7" id="KW-0067">ATP-binding</keyword>
<dbReference type="InterPro" id="IPR013602">
    <property type="entry name" value="Dynein_heavy_linker"/>
</dbReference>
<evidence type="ECO:0000256" key="12">
    <source>
        <dbReference type="ARBA" id="ARBA00023212"/>
    </source>
</evidence>
<dbReference type="InterPro" id="IPR041228">
    <property type="entry name" value="Dynein_C"/>
</dbReference>
<keyword evidence="16" id="KW-1185">Reference proteome</keyword>
<dbReference type="Pfam" id="PF12777">
    <property type="entry name" value="MT"/>
    <property type="match status" value="1"/>
</dbReference>
<dbReference type="Pfam" id="PF18199">
    <property type="entry name" value="Dynein_C"/>
    <property type="match status" value="1"/>
</dbReference>
<evidence type="ECO:0000256" key="5">
    <source>
        <dbReference type="ARBA" id="ARBA00022737"/>
    </source>
</evidence>
<evidence type="ECO:0000256" key="7">
    <source>
        <dbReference type="ARBA" id="ARBA00022840"/>
    </source>
</evidence>
<dbReference type="InterPro" id="IPR024743">
    <property type="entry name" value="Dynein_HC_stalk"/>
</dbReference>
<dbReference type="InterPro" id="IPR035699">
    <property type="entry name" value="AAA_6"/>
</dbReference>
<dbReference type="FunFam" id="1.10.8.720:FF:000004">
    <property type="entry name" value="Dynein heavy chain 5, axonemal"/>
    <property type="match status" value="1"/>
</dbReference>
<keyword evidence="9 14" id="KW-0175">Coiled coil</keyword>
<dbReference type="InterPro" id="IPR041589">
    <property type="entry name" value="DNAH3_AAA_lid_1"/>
</dbReference>
<dbReference type="OrthoDB" id="424310at2759"/>
<dbReference type="Proteomes" id="UP000504632">
    <property type="component" value="Chromosome 4"/>
</dbReference>
<dbReference type="InterPro" id="IPR041466">
    <property type="entry name" value="Dynein_AAA5_ext"/>
</dbReference>
<dbReference type="FunFam" id="3.10.490.20:FF:000003">
    <property type="entry name" value="Dynein heavy chain 5, axonemal"/>
    <property type="match status" value="1"/>
</dbReference>
<dbReference type="SMART" id="SM00382">
    <property type="entry name" value="AAA"/>
    <property type="match status" value="3"/>
</dbReference>
<dbReference type="Pfam" id="PF08393">
    <property type="entry name" value="DHC_N2"/>
    <property type="match status" value="1"/>
</dbReference>
<keyword evidence="6" id="KW-0547">Nucleotide-binding</keyword>
<dbReference type="InterPro" id="IPR042222">
    <property type="entry name" value="Dynein_2_N"/>
</dbReference>
<dbReference type="GeneID" id="115809233"/>
<dbReference type="InterPro" id="IPR024317">
    <property type="entry name" value="Dynein_heavy_chain_D4_dom"/>
</dbReference>
<proteinExistence type="inferred from homology"/>
<dbReference type="Gene3D" id="1.20.58.1120">
    <property type="match status" value="1"/>
</dbReference>
<gene>
    <name evidence="17" type="primary">LOC115809233</name>
</gene>
<dbReference type="Pfam" id="PF17857">
    <property type="entry name" value="AAA_lid_1"/>
    <property type="match status" value="1"/>
</dbReference>
<dbReference type="FunFam" id="1.20.920.20:FF:000004">
    <property type="entry name" value="Dynein axonemal heavy chain 5"/>
    <property type="match status" value="1"/>
</dbReference>
<dbReference type="InterPro" id="IPR042228">
    <property type="entry name" value="Dynein_linker_3"/>
</dbReference>
<dbReference type="SUPFAM" id="SSF52540">
    <property type="entry name" value="P-loop containing nucleoside triphosphate hydrolases"/>
    <property type="match status" value="4"/>
</dbReference>
<dbReference type="InterPro" id="IPR004273">
    <property type="entry name" value="Dynein_heavy_D6_P-loop"/>
</dbReference>
<dbReference type="InterPro" id="IPR027417">
    <property type="entry name" value="P-loop_NTPase"/>
</dbReference>
<evidence type="ECO:0000256" key="13">
    <source>
        <dbReference type="ARBA" id="ARBA00023273"/>
    </source>
</evidence>
<dbReference type="FunFam" id="1.20.140.100:FF:000003">
    <property type="entry name" value="Dynein, axonemal, heavy chain 5"/>
    <property type="match status" value="1"/>
</dbReference>
<keyword evidence="4" id="KW-0493">Microtubule</keyword>
<dbReference type="Gene3D" id="1.20.920.20">
    <property type="match status" value="1"/>
</dbReference>
<feature type="domain" description="AAA+ ATPase" evidence="15">
    <location>
        <begin position="2206"/>
        <end position="2353"/>
    </location>
</feature>
<dbReference type="Gene3D" id="3.20.180.20">
    <property type="entry name" value="Dynein heavy chain, N-terminal domain 2"/>
    <property type="match status" value="1"/>
</dbReference>
<dbReference type="InterPro" id="IPR041658">
    <property type="entry name" value="AAA_lid_11"/>
</dbReference>
<evidence type="ECO:0000256" key="14">
    <source>
        <dbReference type="SAM" id="Coils"/>
    </source>
</evidence>
<sequence length="4572" mass="521363">MEMLITNYYAEKMMENMTAGTSIFGCQARYKEARETRKNSLTPAHKYILEILADRLSLELVVVEDFILDAPTLKPFDEFFAKEGSRTISFVYQDSEVPGIECGRSFPGIAKGAKVLRLSVVNLSETSLKGICLFFVRTKTDAAVNPKNVHEEICFSMLDASQGLLKGTQNLFAKVLMPAISATENWGILNKSKHGERVKQTFKETISQYISFLDGIQVSIEGTVHLKEPSGIDFSRLVSFEDIRAAAADVDMLHQLEDVLMMWCKQIEQVLTESDQIRKEADASGPLTELEHWKRMSAKFSSIIEHIKGPQCKAVLSVLNINGSKLLKEWRALDARITDCANEAKDNVKYLYTLEKVCQPLYNCDPVSMAESVQNLINAIRMIHSVSQYYNTSERITSLFIKVTNQMVTACRAYITDNGTSRIWDQDTEDIIKKIQDCIYLFREYQSCFHKTKKQTLEKPGDKPFEVSEMYIFGKFEGFCKRLDKITQMITAVKMFSVLGKSTIEGIDNLAGKFQNIYLTMKKKQYDILAPRKAEFEVDFAEFMSQIHNLENQLQAFMASSFSKILSSQQALNLLQRFQKLNLPCLQMEISNTVALILQHYVSELESVKKLYQNHREDPPLARNMPPIAGKILWVRQLFRRIEEPIHFVEKNSNILSTPEGKEVVRMYNRTAAVFVEFEMLYHRAWMREVSQLQYALQATLLVRHPDTGRLLVNFDPKISEIVREAKCMLKMGLEVPEPALRLVKTEKSIIACRLRLETCLATYEETCQNIPGVFYNLMASKIKKVESELRYGVVLLTWSSLVLDKFFNKVDQAISELNHHLKKVRDICDMRIDTVLQDISETVLIDLLEDKPSSLQDLISTNEIQSKQWAEVLDQKSRHIEEAVKELIEIFSSIYESKDAKESAQEPTPGARRVLFTEDVHTSNDDDGLHAESNDAEKEDEFEKECIEVYAFFNTKLLDALVKATRLSLDTLKRRIFVSNVPGASKSDEHVTFITTEAHLTIPNVVMLPSLDDIQLAINRLVQLVLEVSRGVARWGQDCHCDNDIQVTASKRKNFYHSVAEHKDIGKIVMVLTSAVNSLRKQASDALKEFNSFKLLWADNRDVTVKEFMDSNPHLMQIKSEILRYVAFEQEIDDIKPTIILGSIELSTVPLKMSLTVEAKAWKKLVCKYLNEEYKKKMMDIMTFVTEHLKKLSRPITDLEDVRFVMEALSTIRNSEIKIDMTLGPIEEAYGILNRFEVEVTKEEAECADTLRYSFIKLLSKARSVQDELVRLQPKFKENLLESVTTFQHDVLTFGEQYEKEGPNVQGIPPQEASTRVQIFQASFDDLWRKYITYSSGEQLFGLPVTDYDVLQKTRKELGLLQKLYGLYDAVMNNISGYYDILWTEVDIEKINAELLDFQNRCRKLPKALKDWQAFLDLKKKIDDFSESCPLLEMMANKAMKTRHWDRLTDLTGHKFDIDSDTFTLQNIMEAPLLKYKEDIEDICISAVKEKDIEAKLAQVVDVWSSQTLSFMTFKNRGELLLKGAETSEIVTTMEDSLMLLGSLLSNRYNAPFKKDIQSWVFKLSTSSDIIEQWLIVQNLWVYLEAVFVGGDIAKQLPQEAKRFQNIDKSWIKIMQRAHDNPSVVHCCVGDETMGQLLPHLQEQLELCQKSLTGYLEKKRLQFPRFFFVSDPALLEILGQASDSHTIQSHLLGVFDNVNEVEFHAKDYDRILAVISQEGEKVPLDNPVMARGPVEQWLGELLVQQQASLHSVIKAADLQINDPGFQLLTFLTQFQAQVGLLGIQMLWTRDAEDALHSARDDRKIMTLTNQKFLDILNTLISQTTHDLTKFDRVKFETLVTIHVHQRDIFDDLVRMHVRSVNDFEWLKQSRFYYKEDLDQVIVSITDVDFIYQNEFLGCTDRLVITPLTDRCYITLAQALGMSMGAAPAGPAGTGKTETTKDMGRCLGKYVVVFNCSDQMDFRGLGRIYKGLAQSGSWGCFDEFNRIDLPVLSVAAQQIYIVLTARKERKHQFIFTDGDCVDLNPEFGLFITMNPGYAGRQELPENLKVQFRTVSMMVPDRQIIMRVKLASCGFIENVILAQKFFVLYKLCEEQLTKQVHYDFGLRNILSVLRTLGAQKRARPSDTESSIVMRVLRDMNLSKLVDEDEPLFLSLISDLFPGIQLDGSTYAELQAAVATQVEKAGIVNHPPWNLKLVQLYEASCVRHGLMTLGPSGAGKTMVINILMRALTDCGAPHREMRMNPKAITAPQMFGRLDAATNDWTDGIFSTLWRKTLKAKKGENIWIVLDGPVDAIWIENLNSVLDDNKTLTLANGDRITMSPCCKLVFEVHNMDNASPATVSRVGMVFMSSSALSWRPILEGWANKRSPQEAEGLMNLYDKIFEDAYTYMKQNLKPKMELLECNYIMQSVNLLEGLIPTKEAGGLVNNMQLERLFVFCLMWSLGALLELDCRDKLETFIRGHNSNLALPSTQPGETIFEYRVSQKGDWEHWRKYVVEYVYPTDCVPDYSSILVPNVDNTRTSFLMETIAKQHKAVLLIGEQGTAKTVMVKGYAKKYDPETDLFKSMNFSSATEPMMFQRTVESYIEKRMGSTYGPPGGRRMTVFIDDINMPVVNEWGDQITNEIVRQMMEMSGMYSLDKPGDFTGIVDVQMLAAMIHPGGGRNDIPQRLKRQFTVFNCTLPSNSSIDMIFGIMGCGYFHECRNFKPEISEMVNVLVSAARVLWQRTKIKMLPTPSKFHYFFNLRDLSRIWQGMLTVKSEECEDVPMLLALFKSECTRVIADRFVCFEDKAWFEKAIVQVIQENVDPRVASQIHSDPYFVDFLREAPEPTGEEADDACFDAPKIYELIPSFEFLSEKLQFYQSQHNETVRGSHLDLVFFTDAMTHLIKISRIIRTDGGSALLVGVGGSGKQSLTRLASFIAGYSIFQITLTRTYNVSNLMDDLKLLFRTAGADGKGITFIFTDNEIKDEAFLEYLNNVLSSGEVSNLFARDELDEITQNLIPVMKKEMPRQPPTFDNLYEYFISRAKKNLHVVLCFSPVGEKFRTRSLKFPGLISGCTMDWFTPWPNEALRAVAQYFLSEFHMVCSASVKAAVVQTMAVYHDKVSFTCESYFERYRRRTHVTPKSYLSFINGYKSLYTEKYTYINTLAERMNVGLSKLKEASESVAQLSKDLVVKEKELAVASIKADKVLAEVTVSAEAASVVKNEVQVVKDKALKIVEGIEKEKAFAEVKLEAAKPALEEAESALNTIKPADIATVRKLAKPPHLIMRIMDCCLLLFQKRLDQITMDPERPCHKPSWGEALKLMSASGFMTSLQQFPKDTITEEVVELLQPYFEMEDYTLDNAKKVCGNVAGLLSWTQAMAVFFGINKEVLPLKANLLVQEGRLTIANEELAQAQAQLDEKQSELDKVQAKFDAAMKEKQDLLDDAEMCRNKMQAASALIDGLSGENVRWTEQSKEFKAQINRLVGDVLQLTGFLSYCGPFNQNFRDMLLKDIWEKELCKNKIPYTANLNLISMLVDPPTISEWNLQGLPGDDLSVQNGIIVTKAARFPLLIDPQTQGKSWIKQKEKANELQVTSLNHKFFRNHLEDSLSLGRPLLIEDVYEELDPALDNVLEKNFMKSGSSYKVKVGDKEVDIMEGFRLYITTKLPNPAYTPEVSAKTSIIDFTVTMKGLENQLLGRVILTEKYELEAERLKLMEDVTANKRKMKELEDNLLYKLSTTKGSLVDDESMIGILSVTKQTAAEVSQKLHVAAETEVMINTAQEEYRPAATRGSILYFLITEMSMVNVMYQTSLAQFLKIFDLSMARSEKSPLTQKRIENIIDYLTYAVFRYTVRGLYENHKFIFTLLLALKIDLQKGRVKHNEFQTLIKGGAALDLKACQPKPFRWILDMTWLNLVELSKLPEFSSILKKVSSNEKEWKVWFDMDAPEEGIIPDGYNDSLGVFHKLLLIRSWCPDRTLSQARKYVGDSMGLKFAEPVILSLEATWEESDTRTPLICFLSMGSDPTNQIEALAKKLKLECRAISMGQGQEVHARRLIQLSIAQGGWVLLQNCHLGLEFMDELLETVTTVETMHDSFRVWITTEPHDRFSITLLQSSIKFTNDPPQGVRAGLKRTFAGISQDQLEFTNLPMWKPMLCNVAFLHTVVQERRKFGPLGWNIPYEFNSADFTASVQFIQNHLDECSPKRGVSWVTVRYMLGEVQYGGRVTDDYDKRLLNCFARVWFNDKIFDPEFGFYTGYKIPVCKTVEQYMEHIQKLPAVDTPQVFGLHPNADITYQTNTSAEVLDTITNIQPKESGGGAGETRESIVYKLAEDMLEKLPPNYVPHEVRARLMKMGALNSMNIFLRQEIDRMQRIIGVVRTSLSDLKLAIEGTIIMSENLRDALDNMFDARVPNLWKKLSWESSTLGFWFTELLERNSQFHSWVFEGRPKAFWMTGFFNPQGFLTAMRQEVTRANKGWALDTVTLHNEVLKQSKEEITTAPAEGVYVYGLYLDGAGWDRRNCRLIESTPKVLFTPLPVVHMFAINSTAPKDPKLYICPIYKKPRRTDLTYITAIVLRTVQPPDHWILRGVALLCDIK</sequence>
<dbReference type="GO" id="GO:0045505">
    <property type="term" value="F:dynein intermediate chain binding"/>
    <property type="evidence" value="ECO:0007669"/>
    <property type="project" value="InterPro"/>
</dbReference>
<dbReference type="InterPro" id="IPR026983">
    <property type="entry name" value="DHC"/>
</dbReference>
<keyword evidence="8" id="KW-0243">Dynein</keyword>
<feature type="coiled-coil region" evidence="14">
    <location>
        <begin position="3376"/>
        <end position="3424"/>
    </location>
</feature>
<dbReference type="GO" id="GO:0051959">
    <property type="term" value="F:dynein light intermediate chain binding"/>
    <property type="evidence" value="ECO:0007669"/>
    <property type="project" value="InterPro"/>
</dbReference>
<dbReference type="Gene3D" id="1.20.920.30">
    <property type="match status" value="1"/>
</dbReference>
<dbReference type="GO" id="GO:0008569">
    <property type="term" value="F:minus-end-directed microtubule motor activity"/>
    <property type="evidence" value="ECO:0007669"/>
    <property type="project" value="InterPro"/>
</dbReference>
<dbReference type="Pfam" id="PF12775">
    <property type="entry name" value="AAA_7"/>
    <property type="match status" value="1"/>
</dbReference>
<dbReference type="FunFam" id="3.40.50.300:FF:000320">
    <property type="entry name" value="Dynein, axonemal, heavy chain 5"/>
    <property type="match status" value="1"/>
</dbReference>
<dbReference type="RefSeq" id="XP_030626671.1">
    <property type="nucleotide sequence ID" value="XM_030770811.1"/>
</dbReference>
<dbReference type="FunFam" id="1.10.8.1220:FF:000001">
    <property type="entry name" value="Dynein axonemal heavy chain 5"/>
    <property type="match status" value="1"/>
</dbReference>
<comment type="subcellular location">
    <subcellularLocation>
        <location evidence="1">Cytoplasm</location>
        <location evidence="1">Cytoskeleton</location>
        <location evidence="1">Cilium axoneme</location>
    </subcellularLocation>
</comment>